<dbReference type="SMART" id="SM00212">
    <property type="entry name" value="UBCc"/>
    <property type="match status" value="1"/>
</dbReference>
<dbReference type="InterPro" id="IPR016135">
    <property type="entry name" value="UBQ-conjugating_enzyme/RWD"/>
</dbReference>
<proteinExistence type="predicted"/>
<dbReference type="SUPFAM" id="SSF54495">
    <property type="entry name" value="UBC-like"/>
    <property type="match status" value="1"/>
</dbReference>
<dbReference type="Gene3D" id="3.10.110.10">
    <property type="entry name" value="Ubiquitin Conjugating Enzyme"/>
    <property type="match status" value="1"/>
</dbReference>
<organism evidence="2 3">
    <name type="scientific">Panagrolaimus davidi</name>
    <dbReference type="NCBI Taxonomy" id="227884"/>
    <lineage>
        <taxon>Eukaryota</taxon>
        <taxon>Metazoa</taxon>
        <taxon>Ecdysozoa</taxon>
        <taxon>Nematoda</taxon>
        <taxon>Chromadorea</taxon>
        <taxon>Rhabditida</taxon>
        <taxon>Tylenchina</taxon>
        <taxon>Panagrolaimomorpha</taxon>
        <taxon>Panagrolaimoidea</taxon>
        <taxon>Panagrolaimidae</taxon>
        <taxon>Panagrolaimus</taxon>
    </lineage>
</organism>
<protein>
    <submittedName>
        <fullName evidence="3">UBC core domain-containing protein</fullName>
    </submittedName>
</protein>
<dbReference type="PROSITE" id="PS50127">
    <property type="entry name" value="UBC_2"/>
    <property type="match status" value="1"/>
</dbReference>
<feature type="domain" description="UBC core" evidence="1">
    <location>
        <begin position="11"/>
        <end position="174"/>
    </location>
</feature>
<dbReference type="Proteomes" id="UP000887578">
    <property type="component" value="Unplaced"/>
</dbReference>
<dbReference type="InterPro" id="IPR000608">
    <property type="entry name" value="UBC"/>
</dbReference>
<name>A0A914QSE6_9BILA</name>
<evidence type="ECO:0000313" key="2">
    <source>
        <dbReference type="Proteomes" id="UP000887578"/>
    </source>
</evidence>
<accession>A0A914QSE6</accession>
<sequence length="622" mass="71580">MESFKKSTADCGTKKAMKQLKEYFKNPVPGTKIFIVENRLDTFHINTLIETGEYAGAVIHWKLVISEDYPFKPAKGWILEDFYFNERHHHHCFGDDGICTDYLQNFAYMNEVAQAYSGWTPGCTLTSLMIAMKQFFVDHDHHSSGEFKAEAKIVVEKSKKYKCKECGATAEELFDGNSSSGGAVAETSGVFAGADINGDLINGKQLSPQYQRALCELVCPVLGRSLLEDDKMLIGFPVDIKCFKEPLSFVTTRQSPVGSFEAATQTHNMTFKADDEKRIRQLKMVNAELFPEFLSLEAFCTDLAIRGSYFDNLNGIKLRSSMGNRYTHIIPIYLSQQHYERSETYLKTLISVICFGSDGSKSSDFHPGMFVKVYPALMNKQIVSLLRCQAYDSEMLLIAFANLLRTYRYACSRYPEVQEINDKHVMEFCKEEKYRTKEWTNDLGELLFKMAAVDRSKNPECSFENLTTKKVFIEEFFARRIFWADRYWKQKGDYNFFNKFYDASMKLSAAGNFQSAELQNECIDLLNKFFMASEVSFKVLLFNLECLRTFVTPDFDELLDSNFGLLDKGRIQAFRKSMEEIKQLSKLSEFFQRSNCPIYSLQAVFYLIMQAYTDAKRFGYFS</sequence>
<evidence type="ECO:0000259" key="1">
    <source>
        <dbReference type="PROSITE" id="PS50127"/>
    </source>
</evidence>
<dbReference type="AlphaFoldDB" id="A0A914QSE6"/>
<reference evidence="3" key="1">
    <citation type="submission" date="2022-11" db="UniProtKB">
        <authorList>
            <consortium name="WormBaseParasite"/>
        </authorList>
    </citation>
    <scope>IDENTIFICATION</scope>
</reference>
<dbReference type="WBParaSite" id="PDA_v2.g667.t1">
    <property type="protein sequence ID" value="PDA_v2.g667.t1"/>
    <property type="gene ID" value="PDA_v2.g667"/>
</dbReference>
<evidence type="ECO:0000313" key="3">
    <source>
        <dbReference type="WBParaSite" id="PDA_v2.g667.t1"/>
    </source>
</evidence>
<keyword evidence="2" id="KW-1185">Reference proteome</keyword>